<evidence type="ECO:0000313" key="2">
    <source>
        <dbReference type="EMBL" id="OGG46973.1"/>
    </source>
</evidence>
<name>A0A1F6CCT7_HANXR</name>
<dbReference type="Proteomes" id="UP000178606">
    <property type="component" value="Unassembled WGS sequence"/>
</dbReference>
<dbReference type="EMBL" id="MFKF01000278">
    <property type="protein sequence ID" value="OGG46973.1"/>
    <property type="molecule type" value="Genomic_DNA"/>
</dbReference>
<dbReference type="InterPro" id="IPR029010">
    <property type="entry name" value="ThuA-like"/>
</dbReference>
<evidence type="ECO:0000313" key="3">
    <source>
        <dbReference type="Proteomes" id="UP000178606"/>
    </source>
</evidence>
<dbReference type="Pfam" id="PF06283">
    <property type="entry name" value="ThuA"/>
    <property type="match status" value="1"/>
</dbReference>
<sequence length="260" mass="27815">MAAAGCLGGSGGAASSSELEMPFAAGPGFNVLVFTRTAGFRHDSISDGVAAIRALGDRAGFEVDWTEDATAFTDENLSRYTAVIFLSTTGDILAGDEERVFERFVRAGHGYVGIHAAADTEYGWPWYGGLVGAYFRIHPEIQPAIVLVEDPSHPSTAVLPVAWPRTDEWYDFQTNPRGSASILLTLDEASYAGGTMGEDHPIAWYHAYDGGRAWYTAGGHTSESFEEPLFLHHLLGGILYAAGVEPWPDGQEPLPGSGSD</sequence>
<dbReference type="AlphaFoldDB" id="A0A1F6CCT7"/>
<evidence type="ECO:0000259" key="1">
    <source>
        <dbReference type="Pfam" id="PF06283"/>
    </source>
</evidence>
<comment type="caution">
    <text evidence="2">The sequence shown here is derived from an EMBL/GenBank/DDBJ whole genome shotgun (WGS) entry which is preliminary data.</text>
</comment>
<proteinExistence type="predicted"/>
<dbReference type="Gene3D" id="3.40.50.880">
    <property type="match status" value="1"/>
</dbReference>
<dbReference type="PANTHER" id="PTHR40469:SF2">
    <property type="entry name" value="GALACTOSE-BINDING DOMAIN-LIKE SUPERFAMILY PROTEIN"/>
    <property type="match status" value="1"/>
</dbReference>
<accession>A0A1F6CCT7</accession>
<dbReference type="SUPFAM" id="SSF52317">
    <property type="entry name" value="Class I glutamine amidotransferase-like"/>
    <property type="match status" value="1"/>
</dbReference>
<dbReference type="InterPro" id="IPR029062">
    <property type="entry name" value="Class_I_gatase-like"/>
</dbReference>
<dbReference type="PANTHER" id="PTHR40469">
    <property type="entry name" value="SECRETED GLYCOSYL HYDROLASE"/>
    <property type="match status" value="1"/>
</dbReference>
<feature type="domain" description="ThuA-like" evidence="1">
    <location>
        <begin position="30"/>
        <end position="241"/>
    </location>
</feature>
<reference evidence="2 3" key="1">
    <citation type="journal article" date="2016" name="Nat. Commun.">
        <title>Thousands of microbial genomes shed light on interconnected biogeochemical processes in an aquifer system.</title>
        <authorList>
            <person name="Anantharaman K."/>
            <person name="Brown C.T."/>
            <person name="Hug L.A."/>
            <person name="Sharon I."/>
            <person name="Castelle C.J."/>
            <person name="Probst A.J."/>
            <person name="Thomas B.C."/>
            <person name="Singh A."/>
            <person name="Wilkins M.J."/>
            <person name="Karaoz U."/>
            <person name="Brodie E.L."/>
            <person name="Williams K.H."/>
            <person name="Hubbard S.S."/>
            <person name="Banfield J.F."/>
        </authorList>
    </citation>
    <scope>NUCLEOTIDE SEQUENCE [LARGE SCALE GENOMIC DNA]</scope>
    <source>
        <strain evidence="3">RIFCSPLOWO2_12_FULL_64_10</strain>
    </source>
</reference>
<organism evidence="2 3">
    <name type="scientific">Handelsmanbacteria sp. (strain RIFCSPLOWO2_12_FULL_64_10)</name>
    <dbReference type="NCBI Taxonomy" id="1817868"/>
    <lineage>
        <taxon>Bacteria</taxon>
        <taxon>Candidatus Handelsmaniibacteriota</taxon>
    </lineage>
</organism>
<gene>
    <name evidence="2" type="ORF">A3F84_29425</name>
</gene>
<protein>
    <submittedName>
        <fullName evidence="2">Crp/Fnr family transcriptional regulator</fullName>
    </submittedName>
</protein>